<feature type="compositionally biased region" description="Low complexity" evidence="1">
    <location>
        <begin position="85"/>
        <end position="96"/>
    </location>
</feature>
<dbReference type="RefSeq" id="WP_422918992.1">
    <property type="nucleotide sequence ID" value="NZ_JAMZEJ010000003.1"/>
</dbReference>
<protein>
    <submittedName>
        <fullName evidence="3">Uncharacterized protein</fullName>
    </submittedName>
</protein>
<accession>A0ABT1VVN2</accession>
<keyword evidence="2" id="KW-0732">Signal</keyword>
<feature type="chain" id="PRO_5045366884" evidence="2">
    <location>
        <begin position="28"/>
        <end position="129"/>
    </location>
</feature>
<reference evidence="3 4" key="1">
    <citation type="submission" date="2022-06" db="EMBL/GenBank/DDBJ databases">
        <title>Rhizosaccharibacter gen. nov. sp. nov. KSS12, endophytic bacteria isolated from sugarcane.</title>
        <authorList>
            <person name="Pitiwittayakul N."/>
        </authorList>
    </citation>
    <scope>NUCLEOTIDE SEQUENCE [LARGE SCALE GENOMIC DNA]</scope>
    <source>
        <strain evidence="3 4">KSS12</strain>
    </source>
</reference>
<feature type="signal peptide" evidence="2">
    <location>
        <begin position="1"/>
        <end position="27"/>
    </location>
</feature>
<evidence type="ECO:0000313" key="4">
    <source>
        <dbReference type="Proteomes" id="UP001524547"/>
    </source>
</evidence>
<organism evidence="3 4">
    <name type="scientific">Rhizosaccharibacter radicis</name>
    <dbReference type="NCBI Taxonomy" id="2782605"/>
    <lineage>
        <taxon>Bacteria</taxon>
        <taxon>Pseudomonadati</taxon>
        <taxon>Pseudomonadota</taxon>
        <taxon>Alphaproteobacteria</taxon>
        <taxon>Acetobacterales</taxon>
        <taxon>Acetobacteraceae</taxon>
        <taxon>Rhizosaccharibacter</taxon>
    </lineage>
</organism>
<gene>
    <name evidence="3" type="ORF">NFI88_05235</name>
</gene>
<evidence type="ECO:0000256" key="2">
    <source>
        <dbReference type="SAM" id="SignalP"/>
    </source>
</evidence>
<proteinExistence type="predicted"/>
<dbReference type="EMBL" id="JAMZEJ010000003">
    <property type="protein sequence ID" value="MCQ8240245.1"/>
    <property type="molecule type" value="Genomic_DNA"/>
</dbReference>
<sequence>MKSILKARALQASVCAAALAFAVPAIAQTDSGDMHKGKMHSTHHHMGKMGKMHGGKGYKTAINPTTEDLNAKSLAAARSGTDATAGAPGAAAAPAPAGGGMAQPGAMAPAGSGTPATTAPAAAPAPAGQ</sequence>
<feature type="compositionally biased region" description="Basic residues" evidence="1">
    <location>
        <begin position="37"/>
        <end position="56"/>
    </location>
</feature>
<dbReference type="Proteomes" id="UP001524547">
    <property type="component" value="Unassembled WGS sequence"/>
</dbReference>
<name>A0ABT1VVN2_9PROT</name>
<feature type="compositionally biased region" description="Low complexity" evidence="1">
    <location>
        <begin position="103"/>
        <end position="129"/>
    </location>
</feature>
<keyword evidence="4" id="KW-1185">Reference proteome</keyword>
<feature type="region of interest" description="Disordered" evidence="1">
    <location>
        <begin position="32"/>
        <end position="129"/>
    </location>
</feature>
<comment type="caution">
    <text evidence="3">The sequence shown here is derived from an EMBL/GenBank/DDBJ whole genome shotgun (WGS) entry which is preliminary data.</text>
</comment>
<evidence type="ECO:0000256" key="1">
    <source>
        <dbReference type="SAM" id="MobiDB-lite"/>
    </source>
</evidence>
<evidence type="ECO:0000313" key="3">
    <source>
        <dbReference type="EMBL" id="MCQ8240245.1"/>
    </source>
</evidence>